<organism evidence="3 4">
    <name type="scientific">Methylobacterium isbiliense</name>
    <dbReference type="NCBI Taxonomy" id="315478"/>
    <lineage>
        <taxon>Bacteria</taxon>
        <taxon>Pseudomonadati</taxon>
        <taxon>Pseudomonadota</taxon>
        <taxon>Alphaproteobacteria</taxon>
        <taxon>Hyphomicrobiales</taxon>
        <taxon>Methylobacteriaceae</taxon>
        <taxon>Methylobacterium</taxon>
    </lineage>
</organism>
<evidence type="ECO:0000313" key="4">
    <source>
        <dbReference type="Proteomes" id="UP001055153"/>
    </source>
</evidence>
<protein>
    <submittedName>
        <fullName evidence="3">Uncharacterized protein</fullName>
    </submittedName>
</protein>
<evidence type="ECO:0000256" key="1">
    <source>
        <dbReference type="SAM" id="MobiDB-lite"/>
    </source>
</evidence>
<reference evidence="3" key="1">
    <citation type="journal article" date="2021" name="Front. Microbiol.">
        <title>Comprehensive Comparative Genomics and Phenotyping of Methylobacterium Species.</title>
        <authorList>
            <person name="Alessa O."/>
            <person name="Ogura Y."/>
            <person name="Fujitani Y."/>
            <person name="Takami H."/>
            <person name="Hayashi T."/>
            <person name="Sahin N."/>
            <person name="Tani A."/>
        </authorList>
    </citation>
    <scope>NUCLEOTIDE SEQUENCE</scope>
    <source>
        <strain evidence="3">DSM 17168</strain>
    </source>
</reference>
<proteinExistence type="predicted"/>
<comment type="caution">
    <text evidence="3">The sequence shown here is derived from an EMBL/GenBank/DDBJ whole genome shotgun (WGS) entry which is preliminary data.</text>
</comment>
<dbReference type="Proteomes" id="UP001055153">
    <property type="component" value="Unassembled WGS sequence"/>
</dbReference>
<feature type="chain" id="PRO_5046732191" evidence="2">
    <location>
        <begin position="23"/>
        <end position="87"/>
    </location>
</feature>
<accession>A0ABQ4SMC3</accession>
<feature type="signal peptide" evidence="2">
    <location>
        <begin position="1"/>
        <end position="22"/>
    </location>
</feature>
<reference evidence="3" key="2">
    <citation type="submission" date="2021-08" db="EMBL/GenBank/DDBJ databases">
        <authorList>
            <person name="Tani A."/>
            <person name="Ola A."/>
            <person name="Ogura Y."/>
            <person name="Katsura K."/>
            <person name="Hayashi T."/>
        </authorList>
    </citation>
    <scope>NUCLEOTIDE SEQUENCE</scope>
    <source>
        <strain evidence="3">DSM 17168</strain>
    </source>
</reference>
<name>A0ABQ4SMC3_9HYPH</name>
<evidence type="ECO:0000256" key="2">
    <source>
        <dbReference type="SAM" id="SignalP"/>
    </source>
</evidence>
<feature type="region of interest" description="Disordered" evidence="1">
    <location>
        <begin position="41"/>
        <end position="87"/>
    </location>
</feature>
<gene>
    <name evidence="3" type="ORF">GMJLKIPL_6258</name>
</gene>
<dbReference type="RefSeq" id="WP_378911602.1">
    <property type="nucleotide sequence ID" value="NZ_JBHLVT010000038.1"/>
</dbReference>
<feature type="compositionally biased region" description="Low complexity" evidence="1">
    <location>
        <begin position="68"/>
        <end position="77"/>
    </location>
</feature>
<evidence type="ECO:0000313" key="3">
    <source>
        <dbReference type="EMBL" id="GJE04297.1"/>
    </source>
</evidence>
<dbReference type="EMBL" id="BPQQ01000110">
    <property type="protein sequence ID" value="GJE04297.1"/>
    <property type="molecule type" value="Genomic_DNA"/>
</dbReference>
<keyword evidence="4" id="KW-1185">Reference proteome</keyword>
<keyword evidence="2" id="KW-0732">Signal</keyword>
<sequence length="87" mass="8470">MRLTPFAVASLAAMSFAGAANAQMRVGPDVPRPSGPVVAPTVGTTGNDRNVAIAPGPTGASTIQTDSAAASNAAQPARKVPQGSGGR</sequence>